<evidence type="ECO:0000256" key="7">
    <source>
        <dbReference type="SAM" id="Phobius"/>
    </source>
</evidence>
<dbReference type="AlphaFoldDB" id="A0A7W7WXZ0"/>
<evidence type="ECO:0000259" key="8">
    <source>
        <dbReference type="Pfam" id="PF00892"/>
    </source>
</evidence>
<reference evidence="9 10" key="1">
    <citation type="submission" date="2020-08" db="EMBL/GenBank/DDBJ databases">
        <title>Sequencing the genomes of 1000 actinobacteria strains.</title>
        <authorList>
            <person name="Klenk H.-P."/>
        </authorList>
    </citation>
    <scope>NUCLEOTIDE SEQUENCE [LARGE SCALE GENOMIC DNA]</scope>
    <source>
        <strain evidence="9 10">DSM 45084</strain>
    </source>
</reference>
<proteinExistence type="inferred from homology"/>
<evidence type="ECO:0000256" key="2">
    <source>
        <dbReference type="ARBA" id="ARBA00007362"/>
    </source>
</evidence>
<feature type="transmembrane region" description="Helical" evidence="7">
    <location>
        <begin position="204"/>
        <end position="225"/>
    </location>
</feature>
<dbReference type="Proteomes" id="UP000542674">
    <property type="component" value="Unassembled WGS sequence"/>
</dbReference>
<comment type="caution">
    <text evidence="9">The sequence shown here is derived from an EMBL/GenBank/DDBJ whole genome shotgun (WGS) entry which is preliminary data.</text>
</comment>
<evidence type="ECO:0000256" key="3">
    <source>
        <dbReference type="ARBA" id="ARBA00022475"/>
    </source>
</evidence>
<feature type="transmembrane region" description="Helical" evidence="7">
    <location>
        <begin position="122"/>
        <end position="142"/>
    </location>
</feature>
<sequence>MSGAAMMVPVVMATAHGTPRRRHPAGGPPALASRAFRAIPPPALVLLGVITVQVGAAVAKRLFAVAGPGGAVTLRLVFAALILVLIWRPSLRLDPRTYAVVAGYGLVLGAMNLTFYHAIEHIPLGAAVTIEFLGPLAVAVLGSRRWLDGLWALLAAAGVVLLTRAEGGLSLVGVGFALAAAVCWAGYILLAAKLGDRTSDGRGLALAMVFGALLALPFGVGQAGAAMLQPSVLIAGVAVALLSSVIPYSLELEALRKIPPRVFGILMSLEPAVAALAGLVVLHEALRPTQWIAVCCVVLASVGATRSARPDV</sequence>
<evidence type="ECO:0000313" key="10">
    <source>
        <dbReference type="Proteomes" id="UP000542674"/>
    </source>
</evidence>
<evidence type="ECO:0000256" key="4">
    <source>
        <dbReference type="ARBA" id="ARBA00022692"/>
    </source>
</evidence>
<dbReference type="InterPro" id="IPR051258">
    <property type="entry name" value="Diverse_Substrate_Transporter"/>
</dbReference>
<feature type="transmembrane region" description="Helical" evidence="7">
    <location>
        <begin position="171"/>
        <end position="192"/>
    </location>
</feature>
<dbReference type="InterPro" id="IPR037185">
    <property type="entry name" value="EmrE-like"/>
</dbReference>
<feature type="domain" description="EamA" evidence="8">
    <location>
        <begin position="172"/>
        <end position="303"/>
    </location>
</feature>
<evidence type="ECO:0000313" key="9">
    <source>
        <dbReference type="EMBL" id="MBB4967546.1"/>
    </source>
</evidence>
<dbReference type="PANTHER" id="PTHR42920:SF5">
    <property type="entry name" value="EAMA DOMAIN-CONTAINING PROTEIN"/>
    <property type="match status" value="1"/>
</dbReference>
<protein>
    <submittedName>
        <fullName evidence="9">Inner membrane transporter RhtA</fullName>
    </submittedName>
</protein>
<dbReference type="PANTHER" id="PTHR42920">
    <property type="entry name" value="OS03G0707200 PROTEIN-RELATED"/>
    <property type="match status" value="1"/>
</dbReference>
<name>A0A7W7WXZ0_9PSEU</name>
<evidence type="ECO:0000256" key="5">
    <source>
        <dbReference type="ARBA" id="ARBA00022989"/>
    </source>
</evidence>
<keyword evidence="6 7" id="KW-0472">Membrane</keyword>
<keyword evidence="10" id="KW-1185">Reference proteome</keyword>
<dbReference type="InterPro" id="IPR000620">
    <property type="entry name" value="EamA_dom"/>
</dbReference>
<evidence type="ECO:0000256" key="6">
    <source>
        <dbReference type="ARBA" id="ARBA00023136"/>
    </source>
</evidence>
<dbReference type="Pfam" id="PF00892">
    <property type="entry name" value="EamA"/>
    <property type="match status" value="1"/>
</dbReference>
<evidence type="ECO:0000256" key="1">
    <source>
        <dbReference type="ARBA" id="ARBA00004651"/>
    </source>
</evidence>
<dbReference type="EMBL" id="JACHJS010000001">
    <property type="protein sequence ID" value="MBB4967546.1"/>
    <property type="molecule type" value="Genomic_DNA"/>
</dbReference>
<feature type="transmembrane region" description="Helical" evidence="7">
    <location>
        <begin position="231"/>
        <end position="250"/>
    </location>
</feature>
<gene>
    <name evidence="9" type="ORF">F4559_004905</name>
</gene>
<dbReference type="Gene3D" id="1.10.3730.20">
    <property type="match status" value="1"/>
</dbReference>
<dbReference type="SUPFAM" id="SSF103481">
    <property type="entry name" value="Multidrug resistance efflux transporter EmrE"/>
    <property type="match status" value="2"/>
</dbReference>
<comment type="subcellular location">
    <subcellularLocation>
        <location evidence="1">Cell membrane</location>
        <topology evidence="1">Multi-pass membrane protein</topology>
    </subcellularLocation>
</comment>
<feature type="transmembrane region" description="Helical" evidence="7">
    <location>
        <begin position="262"/>
        <end position="283"/>
    </location>
</feature>
<keyword evidence="3" id="KW-1003">Cell membrane</keyword>
<comment type="similarity">
    <text evidence="2">Belongs to the EamA transporter family.</text>
</comment>
<keyword evidence="5 7" id="KW-1133">Transmembrane helix</keyword>
<dbReference type="GO" id="GO:0005886">
    <property type="term" value="C:plasma membrane"/>
    <property type="evidence" value="ECO:0007669"/>
    <property type="project" value="UniProtKB-SubCell"/>
</dbReference>
<organism evidence="9 10">
    <name type="scientific">Saccharothrix violaceirubra</name>
    <dbReference type="NCBI Taxonomy" id="413306"/>
    <lineage>
        <taxon>Bacteria</taxon>
        <taxon>Bacillati</taxon>
        <taxon>Actinomycetota</taxon>
        <taxon>Actinomycetes</taxon>
        <taxon>Pseudonocardiales</taxon>
        <taxon>Pseudonocardiaceae</taxon>
        <taxon>Saccharothrix</taxon>
    </lineage>
</organism>
<feature type="transmembrane region" description="Helical" evidence="7">
    <location>
        <begin position="65"/>
        <end position="86"/>
    </location>
</feature>
<keyword evidence="4 7" id="KW-0812">Transmembrane</keyword>
<feature type="transmembrane region" description="Helical" evidence="7">
    <location>
        <begin position="43"/>
        <end position="59"/>
    </location>
</feature>
<accession>A0A7W7WXZ0</accession>
<feature type="transmembrane region" description="Helical" evidence="7">
    <location>
        <begin position="98"/>
        <end position="116"/>
    </location>
</feature>